<keyword evidence="1" id="KW-0472">Membrane</keyword>
<protein>
    <submittedName>
        <fullName evidence="3">LysM peptidoglycan-binding domain-containing protein</fullName>
    </submittedName>
</protein>
<dbReference type="EMBL" id="JABENB010000001">
    <property type="protein sequence ID" value="NNG39583.1"/>
    <property type="molecule type" value="Genomic_DNA"/>
</dbReference>
<evidence type="ECO:0000259" key="2">
    <source>
        <dbReference type="Pfam" id="PF01476"/>
    </source>
</evidence>
<dbReference type="Proteomes" id="UP000557772">
    <property type="component" value="Unassembled WGS sequence"/>
</dbReference>
<accession>A0A849AI16</accession>
<sequence length="138" mass="14409">MSAVTQWEIPATVPPRPRRRLRSVPTGAGATASVAGVPQRRAVPAQIGVRLTARGRRLLVAAAVVILCLSGAFVARAWAAPSAPAVPSVTVQPGQTLSEVAHRAYPQLTTGDAVTKVQQANSLNSLQVHAGQRLSLPR</sequence>
<dbReference type="Pfam" id="PF01476">
    <property type="entry name" value="LysM"/>
    <property type="match status" value="1"/>
</dbReference>
<evidence type="ECO:0000313" key="4">
    <source>
        <dbReference type="Proteomes" id="UP000557772"/>
    </source>
</evidence>
<dbReference type="InterPro" id="IPR018392">
    <property type="entry name" value="LysM"/>
</dbReference>
<evidence type="ECO:0000313" key="3">
    <source>
        <dbReference type="EMBL" id="NNG39583.1"/>
    </source>
</evidence>
<dbReference type="RefSeq" id="WP_171154458.1">
    <property type="nucleotide sequence ID" value="NZ_JABENB010000001.1"/>
</dbReference>
<reference evidence="3 4" key="1">
    <citation type="submission" date="2020-05" db="EMBL/GenBank/DDBJ databases">
        <title>Flexivirga sp. ID2601S isolated from air conditioner.</title>
        <authorList>
            <person name="Kim D.H."/>
        </authorList>
    </citation>
    <scope>NUCLEOTIDE SEQUENCE [LARGE SCALE GENOMIC DNA]</scope>
    <source>
        <strain evidence="3 4">ID2601S</strain>
    </source>
</reference>
<evidence type="ECO:0000256" key="1">
    <source>
        <dbReference type="SAM" id="Phobius"/>
    </source>
</evidence>
<keyword evidence="4" id="KW-1185">Reference proteome</keyword>
<name>A0A849AI16_9MICO</name>
<comment type="caution">
    <text evidence="3">The sequence shown here is derived from an EMBL/GenBank/DDBJ whole genome shotgun (WGS) entry which is preliminary data.</text>
</comment>
<keyword evidence="1" id="KW-1133">Transmembrane helix</keyword>
<keyword evidence="1" id="KW-0812">Transmembrane</keyword>
<gene>
    <name evidence="3" type="ORF">HJ588_09910</name>
</gene>
<proteinExistence type="predicted"/>
<organism evidence="3 4">
    <name type="scientific">Flexivirga aerilata</name>
    <dbReference type="NCBI Taxonomy" id="1656889"/>
    <lineage>
        <taxon>Bacteria</taxon>
        <taxon>Bacillati</taxon>
        <taxon>Actinomycetota</taxon>
        <taxon>Actinomycetes</taxon>
        <taxon>Micrococcales</taxon>
        <taxon>Dermacoccaceae</taxon>
        <taxon>Flexivirga</taxon>
    </lineage>
</organism>
<dbReference type="Gene3D" id="3.10.350.10">
    <property type="entry name" value="LysM domain"/>
    <property type="match status" value="1"/>
</dbReference>
<feature type="domain" description="LysM" evidence="2">
    <location>
        <begin position="90"/>
        <end position="137"/>
    </location>
</feature>
<dbReference type="AlphaFoldDB" id="A0A849AI16"/>
<feature type="transmembrane region" description="Helical" evidence="1">
    <location>
        <begin position="58"/>
        <end position="79"/>
    </location>
</feature>
<dbReference type="InterPro" id="IPR036779">
    <property type="entry name" value="LysM_dom_sf"/>
</dbReference>